<accession>A0A418YPX4</accession>
<dbReference type="AlphaFoldDB" id="A0A418YPX4"/>
<keyword evidence="2" id="KW-1185">Reference proteome</keyword>
<dbReference type="EMBL" id="QVRA01000015">
    <property type="protein sequence ID" value="RJG53483.1"/>
    <property type="molecule type" value="Genomic_DNA"/>
</dbReference>
<dbReference type="Pfam" id="PF11523">
    <property type="entry name" value="DUF3223"/>
    <property type="match status" value="1"/>
</dbReference>
<evidence type="ECO:0000313" key="1">
    <source>
        <dbReference type="EMBL" id="RJG53483.1"/>
    </source>
</evidence>
<proteinExistence type="predicted"/>
<gene>
    <name evidence="1" type="ORF">D0Z70_15815</name>
</gene>
<comment type="caution">
    <text evidence="1">The sequence shown here is derived from an EMBL/GenBank/DDBJ whole genome shotgun (WGS) entry which is preliminary data.</text>
</comment>
<protein>
    <submittedName>
        <fullName evidence="1">DUF3223 domain-containing protein</fullName>
    </submittedName>
</protein>
<sequence>MHLDDLFGEGKTRMAKKPVSLSNGRSWPSRGAAIDYFRDLRDRYPVGATVSDPADHDDLMALVRRYDMCGLDGPSKIGVGVDRFETRLNITNGGRNVGFWVVRLDGSETDFSFIRAVNETPKGVHDQLVDACRTVVQAELQSARIAFFAMYADQSGSVVCAVSGERISERDCGLEYAWRGFSELVGDFAVAQGWQDGIPEGVLSAPADAQTTTSFASPSHAAAFREFHRTTARIRVVSRKIVRRQQNRLQTGMEGEYLEL</sequence>
<organism evidence="1 2">
    <name type="scientific">Sphingobium terrigena</name>
    <dbReference type="NCBI Taxonomy" id="2304063"/>
    <lineage>
        <taxon>Bacteria</taxon>
        <taxon>Pseudomonadati</taxon>
        <taxon>Pseudomonadota</taxon>
        <taxon>Alphaproteobacteria</taxon>
        <taxon>Sphingomonadales</taxon>
        <taxon>Sphingomonadaceae</taxon>
        <taxon>Sphingobium</taxon>
    </lineage>
</organism>
<name>A0A418YPX4_9SPHN</name>
<evidence type="ECO:0000313" key="2">
    <source>
        <dbReference type="Proteomes" id="UP000283469"/>
    </source>
</evidence>
<dbReference type="OrthoDB" id="4177831at2"/>
<dbReference type="Gene3D" id="3.10.450.40">
    <property type="match status" value="1"/>
</dbReference>
<reference evidence="1 2" key="1">
    <citation type="submission" date="2018-08" db="EMBL/GenBank/DDBJ databases">
        <title>Sphingobium sp. EO9.</title>
        <authorList>
            <person name="Park Y."/>
            <person name="Kim K.H."/>
            <person name="Jeon C.O."/>
        </authorList>
    </citation>
    <scope>NUCLEOTIDE SEQUENCE [LARGE SCALE GENOMIC DNA]</scope>
    <source>
        <strain evidence="1 2">EO9</strain>
    </source>
</reference>
<dbReference type="Proteomes" id="UP000283469">
    <property type="component" value="Unassembled WGS sequence"/>
</dbReference>